<protein>
    <recommendedName>
        <fullName evidence="2 5">Methionyl-tRNA formyltransferase</fullName>
        <ecNumber evidence="2 5">2.1.2.9</ecNumber>
    </recommendedName>
</protein>
<dbReference type="SUPFAM" id="SSF53328">
    <property type="entry name" value="Formyltransferase"/>
    <property type="match status" value="1"/>
</dbReference>
<name>A0ABX1M0S0_9CYAN</name>
<dbReference type="Pfam" id="PF02911">
    <property type="entry name" value="Formyl_trans_C"/>
    <property type="match status" value="1"/>
</dbReference>
<comment type="catalytic activity">
    <reaction evidence="5">
        <text>L-methionyl-tRNA(fMet) + (6R)-10-formyltetrahydrofolate = N-formyl-L-methionyl-tRNA(fMet) + (6S)-5,6,7,8-tetrahydrofolate + H(+)</text>
        <dbReference type="Rhea" id="RHEA:24380"/>
        <dbReference type="Rhea" id="RHEA-COMP:9952"/>
        <dbReference type="Rhea" id="RHEA-COMP:9953"/>
        <dbReference type="ChEBI" id="CHEBI:15378"/>
        <dbReference type="ChEBI" id="CHEBI:57453"/>
        <dbReference type="ChEBI" id="CHEBI:78530"/>
        <dbReference type="ChEBI" id="CHEBI:78844"/>
        <dbReference type="ChEBI" id="CHEBI:195366"/>
        <dbReference type="EC" id="2.1.2.9"/>
    </reaction>
</comment>
<feature type="domain" description="Formyl transferase N-terminal" evidence="6">
    <location>
        <begin position="1"/>
        <end position="181"/>
    </location>
</feature>
<evidence type="ECO:0000256" key="3">
    <source>
        <dbReference type="ARBA" id="ARBA00022679"/>
    </source>
</evidence>
<evidence type="ECO:0000256" key="5">
    <source>
        <dbReference type="HAMAP-Rule" id="MF_00182"/>
    </source>
</evidence>
<dbReference type="CDD" id="cd08646">
    <property type="entry name" value="FMT_core_Met-tRNA-FMT_N"/>
    <property type="match status" value="1"/>
</dbReference>
<comment type="caution">
    <text evidence="8">The sequence shown here is derived from an EMBL/GenBank/DDBJ whole genome shotgun (WGS) entry which is preliminary data.</text>
</comment>
<dbReference type="SUPFAM" id="SSF50486">
    <property type="entry name" value="FMT C-terminal domain-like"/>
    <property type="match status" value="1"/>
</dbReference>
<dbReference type="InterPro" id="IPR005794">
    <property type="entry name" value="Fmt"/>
</dbReference>
<gene>
    <name evidence="5" type="primary">fmt</name>
    <name evidence="8" type="ORF">DP115_04520</name>
</gene>
<dbReference type="InterPro" id="IPR005793">
    <property type="entry name" value="Formyl_trans_C"/>
</dbReference>
<dbReference type="PROSITE" id="PS00373">
    <property type="entry name" value="GART"/>
    <property type="match status" value="1"/>
</dbReference>
<dbReference type="PANTHER" id="PTHR11138">
    <property type="entry name" value="METHIONYL-TRNA FORMYLTRANSFERASE"/>
    <property type="match status" value="1"/>
</dbReference>
<dbReference type="EMBL" id="QMEC01000011">
    <property type="protein sequence ID" value="NMF62090.1"/>
    <property type="molecule type" value="Genomic_DNA"/>
</dbReference>
<dbReference type="EC" id="2.1.2.9" evidence="2 5"/>
<keyword evidence="9" id="KW-1185">Reference proteome</keyword>
<dbReference type="NCBIfam" id="TIGR00460">
    <property type="entry name" value="fmt"/>
    <property type="match status" value="1"/>
</dbReference>
<evidence type="ECO:0000313" key="8">
    <source>
        <dbReference type="EMBL" id="NMF62090.1"/>
    </source>
</evidence>
<evidence type="ECO:0000313" key="9">
    <source>
        <dbReference type="Proteomes" id="UP000762253"/>
    </source>
</evidence>
<dbReference type="InterPro" id="IPR001555">
    <property type="entry name" value="GART_AS"/>
</dbReference>
<reference evidence="8 9" key="1">
    <citation type="submission" date="2018-06" db="EMBL/GenBank/DDBJ databases">
        <title>Comparative genomics of Brasilonema spp. strains.</title>
        <authorList>
            <person name="Alvarenga D.O."/>
            <person name="Fiore M.F."/>
            <person name="Varani A.M."/>
        </authorList>
    </citation>
    <scope>NUCLEOTIDE SEQUENCE [LARGE SCALE GENOMIC DNA]</scope>
    <source>
        <strain evidence="8 9">UFV-OR1</strain>
    </source>
</reference>
<dbReference type="InterPro" id="IPR002376">
    <property type="entry name" value="Formyl_transf_N"/>
</dbReference>
<dbReference type="GO" id="GO:0004479">
    <property type="term" value="F:methionyl-tRNA formyltransferase activity"/>
    <property type="evidence" value="ECO:0007669"/>
    <property type="project" value="UniProtKB-EC"/>
</dbReference>
<keyword evidence="3 5" id="KW-0808">Transferase</keyword>
<dbReference type="Proteomes" id="UP000762253">
    <property type="component" value="Unassembled WGS sequence"/>
</dbReference>
<dbReference type="InterPro" id="IPR044135">
    <property type="entry name" value="Met-tRNA-FMT_C"/>
</dbReference>
<dbReference type="HAMAP" id="MF_00182">
    <property type="entry name" value="Formyl_trans"/>
    <property type="match status" value="1"/>
</dbReference>
<evidence type="ECO:0000259" key="6">
    <source>
        <dbReference type="Pfam" id="PF00551"/>
    </source>
</evidence>
<evidence type="ECO:0000259" key="7">
    <source>
        <dbReference type="Pfam" id="PF02911"/>
    </source>
</evidence>
<evidence type="ECO:0000256" key="2">
    <source>
        <dbReference type="ARBA" id="ARBA00012261"/>
    </source>
</evidence>
<dbReference type="Pfam" id="PF00551">
    <property type="entry name" value="Formyl_trans_N"/>
    <property type="match status" value="1"/>
</dbReference>
<keyword evidence="4 5" id="KW-0648">Protein biosynthesis</keyword>
<comment type="function">
    <text evidence="5">Attaches a formyl group to the free amino group of methionyl-tRNA(fMet). The formyl group appears to play a dual role in the initiator identity of N-formylmethionyl-tRNA by promoting its recognition by IF2 and preventing the misappropriation of this tRNA by the elongation apparatus.</text>
</comment>
<feature type="domain" description="Formyl transferase C-terminal" evidence="7">
    <location>
        <begin position="206"/>
        <end position="322"/>
    </location>
</feature>
<sequence>MKIVFFGTPSFAVPTLEKLLNHPEFDVLAVVTQPDKRRGRGNQLIPSPVKAVATSANVPVWQPPRVKKDIETLTKLKNSDADVFVVVAYGQILSQEILDMPKLGCVNVHGSILPKYRGAAPIQWCLYNGETQTGITTMLMDAGMDTGAMLLKATTPIELLNNAHDLAEKLAVMGADLLVETLCKLELQEIQPIAQDNSQATYAPLIKKEDYQLDWSKSAIQLHNQTRGFYPDCTTIFRNQPLKITATAPLDDADGYELPAELQDLNHQLPNLSTASGSPGEVVSIIKGMGAIVQTGEGLLLLREIQSAGKRPQSGWDFVNGSRLAVTEVFGNAESRVMSDCFSTSFTLLSTYALS</sequence>
<comment type="similarity">
    <text evidence="1 5">Belongs to the Fmt family.</text>
</comment>
<dbReference type="InterPro" id="IPR041711">
    <property type="entry name" value="Met-tRNA-FMT_N"/>
</dbReference>
<dbReference type="InterPro" id="IPR011034">
    <property type="entry name" value="Formyl_transferase-like_C_sf"/>
</dbReference>
<evidence type="ECO:0000256" key="1">
    <source>
        <dbReference type="ARBA" id="ARBA00010699"/>
    </source>
</evidence>
<dbReference type="CDD" id="cd08704">
    <property type="entry name" value="Met_tRNA_FMT_C"/>
    <property type="match status" value="1"/>
</dbReference>
<organism evidence="8 9">
    <name type="scientific">Brasilonema octagenarum UFV-OR1</name>
    <dbReference type="NCBI Taxonomy" id="417115"/>
    <lineage>
        <taxon>Bacteria</taxon>
        <taxon>Bacillati</taxon>
        <taxon>Cyanobacteriota</taxon>
        <taxon>Cyanophyceae</taxon>
        <taxon>Nostocales</taxon>
        <taxon>Scytonemataceae</taxon>
        <taxon>Brasilonema</taxon>
        <taxon>Octagenarum group</taxon>
    </lineage>
</organism>
<dbReference type="PANTHER" id="PTHR11138:SF5">
    <property type="entry name" value="METHIONYL-TRNA FORMYLTRANSFERASE, MITOCHONDRIAL"/>
    <property type="match status" value="1"/>
</dbReference>
<dbReference type="InterPro" id="IPR036477">
    <property type="entry name" value="Formyl_transf_N_sf"/>
</dbReference>
<dbReference type="RefSeq" id="WP_169263684.1">
    <property type="nucleotide sequence ID" value="NZ_QMEC01000011.1"/>
</dbReference>
<dbReference type="Gene3D" id="3.40.50.12230">
    <property type="match status" value="1"/>
</dbReference>
<accession>A0ABX1M0S0</accession>
<proteinExistence type="inferred from homology"/>
<evidence type="ECO:0000256" key="4">
    <source>
        <dbReference type="ARBA" id="ARBA00022917"/>
    </source>
</evidence>
<feature type="binding site" evidence="5">
    <location>
        <begin position="111"/>
        <end position="114"/>
    </location>
    <ligand>
        <name>(6S)-5,6,7,8-tetrahydrofolate</name>
        <dbReference type="ChEBI" id="CHEBI:57453"/>
    </ligand>
</feature>